<dbReference type="RefSeq" id="WP_109941890.1">
    <property type="nucleotide sequence ID" value="NZ_CP176366.1"/>
</dbReference>
<keyword evidence="4" id="KW-1185">Reference proteome</keyword>
<dbReference type="PANTHER" id="PTHR41710">
    <property type="entry name" value="GLYCOSYL TRANSFERASE, FAMILY 39"/>
    <property type="match status" value="1"/>
</dbReference>
<organism evidence="3 4">
    <name type="scientific">Methanospirillum stamsii</name>
    <dbReference type="NCBI Taxonomy" id="1277351"/>
    <lineage>
        <taxon>Archaea</taxon>
        <taxon>Methanobacteriati</taxon>
        <taxon>Methanobacteriota</taxon>
        <taxon>Stenosarchaea group</taxon>
        <taxon>Methanomicrobia</taxon>
        <taxon>Methanomicrobiales</taxon>
        <taxon>Methanospirillaceae</taxon>
        <taxon>Methanospirillum</taxon>
    </lineage>
</organism>
<dbReference type="OrthoDB" id="313515at2157"/>
<dbReference type="InterPro" id="IPR038731">
    <property type="entry name" value="RgtA/B/C-like"/>
</dbReference>
<feature type="transmembrane region" description="Helical" evidence="1">
    <location>
        <begin position="340"/>
        <end position="357"/>
    </location>
</feature>
<keyword evidence="1" id="KW-1133">Transmembrane helix</keyword>
<keyword evidence="1" id="KW-0812">Transmembrane</keyword>
<gene>
    <name evidence="3" type="ORF">DLD82_14755</name>
</gene>
<dbReference type="AlphaFoldDB" id="A0A2V2MWW4"/>
<name>A0A2V2MWW4_9EURY</name>
<evidence type="ECO:0000313" key="4">
    <source>
        <dbReference type="Proteomes" id="UP000245934"/>
    </source>
</evidence>
<dbReference type="Proteomes" id="UP000245934">
    <property type="component" value="Unassembled WGS sequence"/>
</dbReference>
<feature type="transmembrane region" description="Helical" evidence="1">
    <location>
        <begin position="315"/>
        <end position="334"/>
    </location>
</feature>
<dbReference type="PANTHER" id="PTHR41710:SF2">
    <property type="entry name" value="GLYCOSYL TRANSFERASE FAMILY 39_83 DOMAIN-CONTAINING PROTEIN"/>
    <property type="match status" value="1"/>
</dbReference>
<feature type="transmembrane region" description="Helical" evidence="1">
    <location>
        <begin position="12"/>
        <end position="33"/>
    </location>
</feature>
<evidence type="ECO:0000256" key="1">
    <source>
        <dbReference type="SAM" id="Phobius"/>
    </source>
</evidence>
<evidence type="ECO:0000259" key="2">
    <source>
        <dbReference type="Pfam" id="PF13231"/>
    </source>
</evidence>
<keyword evidence="1" id="KW-0472">Membrane</keyword>
<feature type="transmembrane region" description="Helical" evidence="1">
    <location>
        <begin position="118"/>
        <end position="135"/>
    </location>
</feature>
<feature type="transmembrane region" description="Helical" evidence="1">
    <location>
        <begin position="185"/>
        <end position="204"/>
    </location>
</feature>
<dbReference type="NCBIfam" id="TIGR03663">
    <property type="entry name" value="flippase activity-associated protein Agl23"/>
    <property type="match status" value="1"/>
</dbReference>
<feature type="transmembrane region" description="Helical" evidence="1">
    <location>
        <begin position="86"/>
        <end position="106"/>
    </location>
</feature>
<feature type="transmembrane region" description="Helical" evidence="1">
    <location>
        <begin position="211"/>
        <end position="231"/>
    </location>
</feature>
<protein>
    <submittedName>
        <fullName evidence="3">TIGR03663 family protein</fullName>
    </submittedName>
</protein>
<dbReference type="Pfam" id="PF13231">
    <property type="entry name" value="PMT_2"/>
    <property type="match status" value="1"/>
</dbReference>
<feature type="transmembrane region" description="Helical" evidence="1">
    <location>
        <begin position="141"/>
        <end position="158"/>
    </location>
</feature>
<dbReference type="EMBL" id="QGMZ01000039">
    <property type="protein sequence ID" value="PWR70755.1"/>
    <property type="molecule type" value="Genomic_DNA"/>
</dbReference>
<sequence>MNILKFREKIANFSIEKIITIIFLIGLILRVLLPNLKLLHHDEAIHAWFSYELVTKGVYQYDPMYHGPFLYYLTAGIFKFCGDSDLVVRLLPAVFGSAIILLIYGIYKTGWLSRNQTIWSAIFFAISPDMVYFSRFLRHDIFQLFFTVLLLLSIIAYIEFKKPGWAILAGFSAACGMCLKEEMPVAIFIFGAFFILLLIKNLIILPRSWRWDILGAVIVAGFTGFLFYSSFFTHPEMFWEAPVKAIEHWTSMHDQCRLCGPPYWYIAMFILYELPLFALAVFGVWEWGYKNGGISSIFHPHEEIPSHTGNTKQHYLMALITVWALCTIVFYGYIGEKVPWLLIHQLFPVLILASYAMTGKKVIAGIITALFLIGMTLHVCFTPVDINEPIVQVQNSEDMREVMKLIDAADSVVVTSDSYWPLPWYYRGTKWNKIQFYGKKVDPVIWAGKDPDVIIAHDIDSYSSLAGFEKREYHLSYWFSWYDNQNRPLQWFFLRDGEMGTVNLDVFVREK</sequence>
<feature type="transmembrane region" description="Helical" evidence="1">
    <location>
        <begin position="362"/>
        <end position="384"/>
    </location>
</feature>
<comment type="caution">
    <text evidence="3">The sequence shown here is derived from an EMBL/GenBank/DDBJ whole genome shotgun (WGS) entry which is preliminary data.</text>
</comment>
<dbReference type="GeneID" id="97608154"/>
<feature type="transmembrane region" description="Helical" evidence="1">
    <location>
        <begin position="263"/>
        <end position="285"/>
    </location>
</feature>
<evidence type="ECO:0000313" key="3">
    <source>
        <dbReference type="EMBL" id="PWR70755.1"/>
    </source>
</evidence>
<accession>A0A2V2MWW4</accession>
<dbReference type="InterPro" id="IPR019962">
    <property type="entry name" value="CHP03663"/>
</dbReference>
<proteinExistence type="predicted"/>
<feature type="domain" description="Glycosyltransferase RgtA/B/C/D-like" evidence="2">
    <location>
        <begin position="66"/>
        <end position="222"/>
    </location>
</feature>
<reference evidence="3 4" key="1">
    <citation type="submission" date="2018-05" db="EMBL/GenBank/DDBJ databases">
        <title>Draft genome of Methanospirillum stamsii Pt1.</title>
        <authorList>
            <person name="Dueholm M.S."/>
            <person name="Nielsen P.H."/>
            <person name="Bakmann L.F."/>
            <person name="Otzen D.E."/>
        </authorList>
    </citation>
    <scope>NUCLEOTIDE SEQUENCE [LARGE SCALE GENOMIC DNA]</scope>
    <source>
        <strain evidence="3 4">Pt1</strain>
    </source>
</reference>